<protein>
    <recommendedName>
        <fullName evidence="10">G-protein coupled receptors family 1 profile domain-containing protein</fullName>
    </recommendedName>
</protein>
<dbReference type="PRINTS" id="PR00237">
    <property type="entry name" value="GPCRRHODOPSN"/>
</dbReference>
<evidence type="ECO:0000256" key="1">
    <source>
        <dbReference type="ARBA" id="ARBA00004651"/>
    </source>
</evidence>
<keyword evidence="7" id="KW-0675">Receptor</keyword>
<feature type="transmembrane region" description="Helical" evidence="9">
    <location>
        <begin position="12"/>
        <end position="34"/>
    </location>
</feature>
<comment type="subcellular location">
    <subcellularLocation>
        <location evidence="1">Cell membrane</location>
        <topology evidence="1">Multi-pass membrane protein</topology>
    </subcellularLocation>
</comment>
<dbReference type="STRING" id="75743.A0A401Q592"/>
<name>A0A401Q592_SCYTO</name>
<evidence type="ECO:0000259" key="10">
    <source>
        <dbReference type="PROSITE" id="PS50262"/>
    </source>
</evidence>
<organism evidence="11 12">
    <name type="scientific">Scyliorhinus torazame</name>
    <name type="common">Cloudy catshark</name>
    <name type="synonym">Catulus torazame</name>
    <dbReference type="NCBI Taxonomy" id="75743"/>
    <lineage>
        <taxon>Eukaryota</taxon>
        <taxon>Metazoa</taxon>
        <taxon>Chordata</taxon>
        <taxon>Craniata</taxon>
        <taxon>Vertebrata</taxon>
        <taxon>Chondrichthyes</taxon>
        <taxon>Elasmobranchii</taxon>
        <taxon>Galeomorphii</taxon>
        <taxon>Galeoidea</taxon>
        <taxon>Carcharhiniformes</taxon>
        <taxon>Scyliorhinidae</taxon>
        <taxon>Scyliorhinus</taxon>
    </lineage>
</organism>
<dbReference type="InterPro" id="IPR017452">
    <property type="entry name" value="GPCR_Rhodpsn_7TM"/>
</dbReference>
<feature type="transmembrane region" description="Helical" evidence="9">
    <location>
        <begin position="183"/>
        <end position="205"/>
    </location>
</feature>
<keyword evidence="8" id="KW-0807">Transducer</keyword>
<dbReference type="AlphaFoldDB" id="A0A401Q592"/>
<dbReference type="OMA" id="AICCQKF"/>
<evidence type="ECO:0000256" key="9">
    <source>
        <dbReference type="SAM" id="Phobius"/>
    </source>
</evidence>
<dbReference type="GO" id="GO:0004930">
    <property type="term" value="F:G protein-coupled receptor activity"/>
    <property type="evidence" value="ECO:0007669"/>
    <property type="project" value="UniProtKB-KW"/>
</dbReference>
<evidence type="ECO:0000256" key="6">
    <source>
        <dbReference type="ARBA" id="ARBA00023136"/>
    </source>
</evidence>
<dbReference type="PANTHER" id="PTHR46272:SF6">
    <property type="entry name" value="G-PROTEIN COUPLED RECEPTOR 139-RELATED"/>
    <property type="match status" value="1"/>
</dbReference>
<keyword evidence="5" id="KW-0297">G-protein coupled receptor</keyword>
<proteinExistence type="predicted"/>
<evidence type="ECO:0000313" key="11">
    <source>
        <dbReference type="EMBL" id="GCB80535.1"/>
    </source>
</evidence>
<evidence type="ECO:0000313" key="12">
    <source>
        <dbReference type="Proteomes" id="UP000288216"/>
    </source>
</evidence>
<evidence type="ECO:0000256" key="7">
    <source>
        <dbReference type="ARBA" id="ARBA00023170"/>
    </source>
</evidence>
<keyword evidence="6 9" id="KW-0472">Membrane</keyword>
<dbReference type="CDD" id="cd14978">
    <property type="entry name" value="7tmA_FMRFamide_R-like"/>
    <property type="match status" value="1"/>
</dbReference>
<keyword evidence="12" id="KW-1185">Reference proteome</keyword>
<dbReference type="Proteomes" id="UP000288216">
    <property type="component" value="Unassembled WGS sequence"/>
</dbReference>
<dbReference type="Gene3D" id="1.20.1070.10">
    <property type="entry name" value="Rhodopsin 7-helix transmembrane proteins"/>
    <property type="match status" value="1"/>
</dbReference>
<evidence type="ECO:0000256" key="5">
    <source>
        <dbReference type="ARBA" id="ARBA00023040"/>
    </source>
</evidence>
<feature type="transmembrane region" description="Helical" evidence="9">
    <location>
        <begin position="235"/>
        <end position="258"/>
    </location>
</feature>
<dbReference type="GO" id="GO:0005886">
    <property type="term" value="C:plasma membrane"/>
    <property type="evidence" value="ECO:0007669"/>
    <property type="project" value="UniProtKB-SubCell"/>
</dbReference>
<comment type="caution">
    <text evidence="11">The sequence shown here is derived from an EMBL/GenBank/DDBJ whole genome shotgun (WGS) entry which is preliminary data.</text>
</comment>
<dbReference type="InterPro" id="IPR052477">
    <property type="entry name" value="Orphan_GPCR1"/>
</dbReference>
<accession>A0A401Q592</accession>
<dbReference type="EMBL" id="BFAA01009697">
    <property type="protein sequence ID" value="GCB80535.1"/>
    <property type="molecule type" value="Genomic_DNA"/>
</dbReference>
<feature type="transmembrane region" description="Helical" evidence="9">
    <location>
        <begin position="46"/>
        <end position="64"/>
    </location>
</feature>
<evidence type="ECO:0000256" key="4">
    <source>
        <dbReference type="ARBA" id="ARBA00022989"/>
    </source>
</evidence>
<dbReference type="SUPFAM" id="SSF81321">
    <property type="entry name" value="Family A G protein-coupled receptor-like"/>
    <property type="match status" value="1"/>
</dbReference>
<sequence length="324" mass="37193">MHGQVTGPVYAIYYPVLAAFGVPANLVTIVILSLGKCGLSKCITRYLVGMAVTDLLVIITGVILNRISVMYFPVRFLSITPVCSLKIALTYAARDSSVWLTVAFSFDRFIAICCQKFKTAYCTEKRAAIVIVILCVLSCVKNIPWYFVYEPLYMIKDTPWYCNIRTAFYSELAWTAFDWIDRILNPCIPFLLMLLFNALTVRHILSTLQIRRRLRSQSNAKKQSDPEMESRRKSIVLLFTISGSFVLLWMTYIVNFLYVRTTQDYKISGFNDPKFILQESGNMLQLLSCCTNTCIYAVTQSKFREQFMEILRYPMNLINKVAKV</sequence>
<keyword evidence="2" id="KW-1003">Cell membrane</keyword>
<evidence type="ECO:0000256" key="2">
    <source>
        <dbReference type="ARBA" id="ARBA00022475"/>
    </source>
</evidence>
<reference evidence="11 12" key="1">
    <citation type="journal article" date="2018" name="Nat. Ecol. Evol.">
        <title>Shark genomes provide insights into elasmobranch evolution and the origin of vertebrates.</title>
        <authorList>
            <person name="Hara Y"/>
            <person name="Yamaguchi K"/>
            <person name="Onimaru K"/>
            <person name="Kadota M"/>
            <person name="Koyanagi M"/>
            <person name="Keeley SD"/>
            <person name="Tatsumi K"/>
            <person name="Tanaka K"/>
            <person name="Motone F"/>
            <person name="Kageyama Y"/>
            <person name="Nozu R"/>
            <person name="Adachi N"/>
            <person name="Nishimura O"/>
            <person name="Nakagawa R"/>
            <person name="Tanegashima C"/>
            <person name="Kiyatake I"/>
            <person name="Matsumoto R"/>
            <person name="Murakumo K"/>
            <person name="Nishida K"/>
            <person name="Terakita A"/>
            <person name="Kuratani S"/>
            <person name="Sato K"/>
            <person name="Hyodo S Kuraku.S."/>
        </authorList>
    </citation>
    <scope>NUCLEOTIDE SEQUENCE [LARGE SCALE GENOMIC DNA]</scope>
</reference>
<feature type="domain" description="G-protein coupled receptors family 1 profile" evidence="10">
    <location>
        <begin position="24"/>
        <end position="296"/>
    </location>
</feature>
<evidence type="ECO:0000256" key="8">
    <source>
        <dbReference type="ARBA" id="ARBA00023224"/>
    </source>
</evidence>
<dbReference type="OrthoDB" id="10040416at2759"/>
<dbReference type="Pfam" id="PF00001">
    <property type="entry name" value="7tm_1"/>
    <property type="match status" value="1"/>
</dbReference>
<keyword evidence="4 9" id="KW-1133">Transmembrane helix</keyword>
<dbReference type="PROSITE" id="PS50262">
    <property type="entry name" value="G_PROTEIN_RECEP_F1_2"/>
    <property type="match status" value="1"/>
</dbReference>
<dbReference type="InterPro" id="IPR000276">
    <property type="entry name" value="GPCR_Rhodpsn"/>
</dbReference>
<evidence type="ECO:0000256" key="3">
    <source>
        <dbReference type="ARBA" id="ARBA00022692"/>
    </source>
</evidence>
<keyword evidence="3 9" id="KW-0812">Transmembrane</keyword>
<feature type="transmembrane region" description="Helical" evidence="9">
    <location>
        <begin position="127"/>
        <end position="147"/>
    </location>
</feature>
<dbReference type="PANTHER" id="PTHR46272">
    <property type="entry name" value="G_PROTEIN_RECEP_F1_2 DOMAIN-CONTAINING PROTEIN"/>
    <property type="match status" value="1"/>
</dbReference>
<gene>
    <name evidence="11" type="ORF">scyTo_0016240</name>
</gene>